<evidence type="ECO:0000313" key="10">
    <source>
        <dbReference type="EMBL" id="CBW74939.1"/>
    </source>
</evidence>
<dbReference type="PIRSF" id="PIRSF000110">
    <property type="entry name" value="G6PD"/>
    <property type="match status" value="1"/>
</dbReference>
<feature type="domain" description="Glucose-6-phosphate dehydrogenase C-terminal" evidence="9">
    <location>
        <begin position="207"/>
        <end position="502"/>
    </location>
</feature>
<comment type="pathway">
    <text evidence="1 7">Carbohydrate degradation; pentose phosphate pathway; D-ribulose 5-phosphate from D-glucose 6-phosphate (oxidative stage): step 1/3.</text>
</comment>
<dbReference type="PROSITE" id="PS00069">
    <property type="entry name" value="G6P_DEHYDROGENASE"/>
    <property type="match status" value="1"/>
</dbReference>
<evidence type="ECO:0000256" key="6">
    <source>
        <dbReference type="ARBA" id="ARBA00023277"/>
    </source>
</evidence>
<dbReference type="PANTHER" id="PTHR23429">
    <property type="entry name" value="GLUCOSE-6-PHOSPHATE 1-DEHYDROGENASE G6PD"/>
    <property type="match status" value="1"/>
</dbReference>
<feature type="binding site" evidence="7">
    <location>
        <position position="166"/>
    </location>
    <ligand>
        <name>NADP(+)</name>
        <dbReference type="ChEBI" id="CHEBI:58349"/>
    </ligand>
</feature>
<evidence type="ECO:0000259" key="8">
    <source>
        <dbReference type="Pfam" id="PF00479"/>
    </source>
</evidence>
<feature type="binding site" evidence="7">
    <location>
        <position position="358"/>
    </location>
    <ligand>
        <name>substrate</name>
    </ligand>
</feature>
<protein>
    <recommendedName>
        <fullName evidence="7">Glucose-6-phosphate 1-dehydrogenase</fullName>
        <shortName evidence="7">G6PD</shortName>
        <ecNumber evidence="7">1.1.1.49</ecNumber>
    </recommendedName>
</protein>
<feature type="binding site" evidence="7">
    <location>
        <position position="253"/>
    </location>
    <ligand>
        <name>substrate</name>
    </ligand>
</feature>
<feature type="binding site" evidence="7">
    <location>
        <position position="69"/>
    </location>
    <ligand>
        <name>NADP(+)</name>
        <dbReference type="ChEBI" id="CHEBI:58349"/>
    </ligand>
</feature>
<keyword evidence="4 7" id="KW-0521">NADP</keyword>
<reference evidence="10 11" key="1">
    <citation type="journal article" date="2011" name="J. Bacteriol.">
        <title>Complete genome sequence of Burkholderia rhizoxinica, an endosymbiont of Rhizopus microsporus.</title>
        <authorList>
            <person name="Lackner G."/>
            <person name="Moebius N."/>
            <person name="Partida-Martinez L."/>
            <person name="Hertweck C."/>
        </authorList>
    </citation>
    <scope>NUCLEOTIDE SEQUENCE [LARGE SCALE GENOMIC DNA]</scope>
    <source>
        <strain evidence="11">DSM 19002 / CIP 109453 / HKI 454</strain>
    </source>
</reference>
<dbReference type="Pfam" id="PF02781">
    <property type="entry name" value="G6PD_C"/>
    <property type="match status" value="1"/>
</dbReference>
<comment type="similarity">
    <text evidence="2 7">Belongs to the glucose-6-phosphate dehydrogenase family.</text>
</comment>
<keyword evidence="6 7" id="KW-0119">Carbohydrate metabolism</keyword>
<evidence type="ECO:0000256" key="5">
    <source>
        <dbReference type="ARBA" id="ARBA00023002"/>
    </source>
</evidence>
<dbReference type="HAMAP" id="MF_00966">
    <property type="entry name" value="G6PD"/>
    <property type="match status" value="1"/>
</dbReference>
<dbReference type="Proteomes" id="UP000007437">
    <property type="component" value="Chromosome"/>
</dbReference>
<dbReference type="HOGENOM" id="CLU_013524_5_0_4"/>
<dbReference type="EMBL" id="FR687359">
    <property type="protein sequence ID" value="CBW74939.1"/>
    <property type="molecule type" value="Genomic_DNA"/>
</dbReference>
<dbReference type="InterPro" id="IPR036291">
    <property type="entry name" value="NAD(P)-bd_dom_sf"/>
</dbReference>
<gene>
    <name evidence="7" type="primary">zwf</name>
    <name evidence="10" type="ordered locus">RBRH_03664</name>
</gene>
<comment type="catalytic activity">
    <reaction evidence="7">
        <text>D-glucose 6-phosphate + NADP(+) = 6-phospho-D-glucono-1,5-lactone + NADPH + H(+)</text>
        <dbReference type="Rhea" id="RHEA:15841"/>
        <dbReference type="ChEBI" id="CHEBI:15378"/>
        <dbReference type="ChEBI" id="CHEBI:57783"/>
        <dbReference type="ChEBI" id="CHEBI:57955"/>
        <dbReference type="ChEBI" id="CHEBI:58349"/>
        <dbReference type="ChEBI" id="CHEBI:61548"/>
        <dbReference type="EC" id="1.1.1.49"/>
    </reaction>
</comment>
<feature type="active site" description="Proton acceptor" evidence="7">
    <location>
        <position position="258"/>
    </location>
</feature>
<dbReference type="InterPro" id="IPR022675">
    <property type="entry name" value="G6P_DH_C"/>
</dbReference>
<dbReference type="PRINTS" id="PR00079">
    <property type="entry name" value="G6PDHDRGNASE"/>
</dbReference>
<evidence type="ECO:0000313" key="11">
    <source>
        <dbReference type="Proteomes" id="UP000007437"/>
    </source>
</evidence>
<evidence type="ECO:0000256" key="2">
    <source>
        <dbReference type="ARBA" id="ARBA00009975"/>
    </source>
</evidence>
<accession>E5AQQ7</accession>
<evidence type="ECO:0000256" key="4">
    <source>
        <dbReference type="ARBA" id="ARBA00022857"/>
    </source>
</evidence>
<feature type="binding site" evidence="7">
    <location>
        <position position="200"/>
    </location>
    <ligand>
        <name>substrate</name>
    </ligand>
</feature>
<dbReference type="InterPro" id="IPR001282">
    <property type="entry name" value="G6P_DH"/>
</dbReference>
<dbReference type="KEGG" id="brh:RBRH_03664"/>
<evidence type="ECO:0000256" key="7">
    <source>
        <dbReference type="HAMAP-Rule" id="MF_00966"/>
    </source>
</evidence>
<dbReference type="eggNOG" id="COG0364">
    <property type="taxonomic scope" value="Bacteria"/>
</dbReference>
<dbReference type="AlphaFoldDB" id="E5AQQ7"/>
<dbReference type="NCBIfam" id="TIGR00871">
    <property type="entry name" value="zwf"/>
    <property type="match status" value="1"/>
</dbReference>
<organism evidence="10 11">
    <name type="scientific">Mycetohabitans rhizoxinica (strain DSM 19002 / CIP 109453 / HKI 454)</name>
    <name type="common">Paraburkholderia rhizoxinica</name>
    <dbReference type="NCBI Taxonomy" id="882378"/>
    <lineage>
        <taxon>Bacteria</taxon>
        <taxon>Pseudomonadati</taxon>
        <taxon>Pseudomonadota</taxon>
        <taxon>Betaproteobacteria</taxon>
        <taxon>Burkholderiales</taxon>
        <taxon>Burkholderiaceae</taxon>
        <taxon>Mycetohabitans</taxon>
    </lineage>
</organism>
<name>E5AQQ7_MYCRK</name>
<dbReference type="SUPFAM" id="SSF55347">
    <property type="entry name" value="Glyceraldehyde-3-phosphate dehydrogenase-like, C-terminal domain"/>
    <property type="match status" value="1"/>
</dbReference>
<dbReference type="GO" id="GO:0004345">
    <property type="term" value="F:glucose-6-phosphate dehydrogenase activity"/>
    <property type="evidence" value="ECO:0007669"/>
    <property type="project" value="UniProtKB-UniRule"/>
</dbReference>
<keyword evidence="5 7" id="KW-0560">Oxidoreductase</keyword>
<feature type="binding site" evidence="7">
    <location>
        <position position="234"/>
    </location>
    <ligand>
        <name>substrate</name>
    </ligand>
</feature>
<dbReference type="InterPro" id="IPR019796">
    <property type="entry name" value="G6P_DH_AS"/>
</dbReference>
<dbReference type="STRING" id="882378.RBRH_03664"/>
<dbReference type="GO" id="GO:0005829">
    <property type="term" value="C:cytosol"/>
    <property type="evidence" value="ECO:0007669"/>
    <property type="project" value="TreeGrafter"/>
</dbReference>
<dbReference type="GO" id="GO:0050661">
    <property type="term" value="F:NADP binding"/>
    <property type="evidence" value="ECO:0007669"/>
    <property type="project" value="UniProtKB-UniRule"/>
</dbReference>
<dbReference type="EC" id="1.1.1.49" evidence="7"/>
<dbReference type="Gene3D" id="3.40.50.720">
    <property type="entry name" value="NAD(P)-binding Rossmann-like Domain"/>
    <property type="match status" value="1"/>
</dbReference>
<dbReference type="SUPFAM" id="SSF51735">
    <property type="entry name" value="NAD(P)-binding Rossmann-fold domains"/>
    <property type="match status" value="1"/>
</dbReference>
<sequence length="506" mass="56353">MHHKGCSTGPRHARTMTTTVSSAASASTLDMIIFGGGGDLSARKLLPALYMAHLHGNLLADTRIIAIGRKDFSRDQYLAFIDEHSRPFVDSSVLDKQAWDRFLALLDYVRIDAGSSPDYANLVAASRPGAQRVFYLATSPELFTTICDNLTACGLVDEQSRVVLEKPLGHDLASARAINASVGQHFAESQIYRIDHYLGKETVQNLMVLRFGNAIFGPLWQAPYIKNVQITVAETVGVGSRAGFYDQTGALRDMVQNHLLQLLCIVAMEPPVSLDPDAVRDEKLKVLRSLRPMTVSDIARDTVRGQYTAGAIGREPVKGYLEEDNVPPGSHTETFVALRAHINNWRWANVPFFLRTGKRMPKRLSEIVIDFADLPFSIIPSGPRNYGNRLVIQLQPEESIQLQMLAKEPGSGMHMLPVNLNLDLQQAFTGRRAEAYERLLIDVIRGRLTHFMRRDELEAAWTWVEPILAGWRELGERPRTYTAGTYGPAASSALMAHENMSWAEEM</sequence>
<dbReference type="GO" id="GO:0009051">
    <property type="term" value="P:pentose-phosphate shunt, oxidative branch"/>
    <property type="evidence" value="ECO:0007669"/>
    <property type="project" value="TreeGrafter"/>
</dbReference>
<dbReference type="InterPro" id="IPR022674">
    <property type="entry name" value="G6P_DH_NAD-bd"/>
</dbReference>
<dbReference type="GO" id="GO:0006006">
    <property type="term" value="P:glucose metabolic process"/>
    <property type="evidence" value="ECO:0007669"/>
    <property type="project" value="UniProtKB-KW"/>
</dbReference>
<keyword evidence="3 7" id="KW-0313">Glucose metabolism</keyword>
<evidence type="ECO:0000259" key="9">
    <source>
        <dbReference type="Pfam" id="PF02781"/>
    </source>
</evidence>
<evidence type="ECO:0000256" key="3">
    <source>
        <dbReference type="ARBA" id="ARBA00022526"/>
    </source>
</evidence>
<dbReference type="Gene3D" id="3.30.360.10">
    <property type="entry name" value="Dihydrodipicolinate Reductase, domain 2"/>
    <property type="match status" value="1"/>
</dbReference>
<feature type="binding site" evidence="7">
    <location>
        <position position="196"/>
    </location>
    <ligand>
        <name>substrate</name>
    </ligand>
</feature>
<evidence type="ECO:0000256" key="1">
    <source>
        <dbReference type="ARBA" id="ARBA00004937"/>
    </source>
</evidence>
<dbReference type="PANTHER" id="PTHR23429:SF0">
    <property type="entry name" value="GLUCOSE-6-PHOSPHATE 1-DEHYDROGENASE"/>
    <property type="match status" value="1"/>
</dbReference>
<comment type="function">
    <text evidence="7">Catalyzes the oxidation of glucose 6-phosphate to 6-phosphogluconolactone.</text>
</comment>
<dbReference type="UniPathway" id="UPA00115">
    <property type="reaction ID" value="UER00408"/>
</dbReference>
<dbReference type="Pfam" id="PF00479">
    <property type="entry name" value="G6PD_N"/>
    <property type="match status" value="1"/>
</dbReference>
<proteinExistence type="inferred from homology"/>
<feature type="domain" description="Glucose-6-phosphate dehydrogenase NAD-binding" evidence="8">
    <location>
        <begin position="32"/>
        <end position="205"/>
    </location>
</feature>
<comment type="caution">
    <text evidence="7">Lacks conserved residue(s) required for the propagation of feature annotation.</text>
</comment>